<dbReference type="Proteomes" id="UP000186373">
    <property type="component" value="Unassembled WGS sequence"/>
</dbReference>
<dbReference type="EMBL" id="FTNY01000004">
    <property type="protein sequence ID" value="SIS39125.1"/>
    <property type="molecule type" value="Genomic_DNA"/>
</dbReference>
<evidence type="ECO:0000313" key="3">
    <source>
        <dbReference type="Proteomes" id="UP000186373"/>
    </source>
</evidence>
<organism evidence="2 3">
    <name type="scientific">Chryseobacterium shigense</name>
    <dbReference type="NCBI Taxonomy" id="297244"/>
    <lineage>
        <taxon>Bacteria</taxon>
        <taxon>Pseudomonadati</taxon>
        <taxon>Bacteroidota</taxon>
        <taxon>Flavobacteriia</taxon>
        <taxon>Flavobacteriales</taxon>
        <taxon>Weeksellaceae</taxon>
        <taxon>Chryseobacterium group</taxon>
        <taxon>Chryseobacterium</taxon>
    </lineage>
</organism>
<accession>A0A1N7IPW6</accession>
<keyword evidence="1" id="KW-1133">Transmembrane helix</keyword>
<keyword evidence="3" id="KW-1185">Reference proteome</keyword>
<gene>
    <name evidence="2" type="ORF">SAMN05421639_104363</name>
</gene>
<name>A0A1N7IPW6_9FLAO</name>
<evidence type="ECO:0000313" key="2">
    <source>
        <dbReference type="EMBL" id="SIS39125.1"/>
    </source>
</evidence>
<keyword evidence="1" id="KW-0812">Transmembrane</keyword>
<protein>
    <submittedName>
        <fullName evidence="2">Uncharacterized protein</fullName>
    </submittedName>
</protein>
<sequence>MLFKSDLNALYWGGVLHLIKYIESFIFYNAPLLILFLLPPYGYP</sequence>
<evidence type="ECO:0000256" key="1">
    <source>
        <dbReference type="SAM" id="Phobius"/>
    </source>
</evidence>
<feature type="transmembrane region" description="Helical" evidence="1">
    <location>
        <begin position="21"/>
        <end position="41"/>
    </location>
</feature>
<reference evidence="3" key="1">
    <citation type="submission" date="2017-01" db="EMBL/GenBank/DDBJ databases">
        <authorList>
            <person name="Varghese N."/>
            <person name="Submissions S."/>
        </authorList>
    </citation>
    <scope>NUCLEOTIDE SEQUENCE [LARGE SCALE GENOMIC DNA]</scope>
    <source>
        <strain evidence="3">DSM 17126</strain>
    </source>
</reference>
<dbReference type="AlphaFoldDB" id="A0A1N7IPW6"/>
<keyword evidence="1" id="KW-0472">Membrane</keyword>
<proteinExistence type="predicted"/>